<keyword evidence="4" id="KW-0418">Kinase</keyword>
<gene>
    <name evidence="4" type="primary">algZ</name>
    <name evidence="4" type="ORF">PPEP_a0674</name>
</gene>
<feature type="transmembrane region" description="Helical" evidence="1">
    <location>
        <begin position="74"/>
        <end position="95"/>
    </location>
</feature>
<dbReference type="InterPro" id="IPR036890">
    <property type="entry name" value="HATPase_C_sf"/>
</dbReference>
<organism evidence="4 5">
    <name type="scientific">Pseudoalteromonas peptidolytica F12-50-A1</name>
    <dbReference type="NCBI Taxonomy" id="1315280"/>
    <lineage>
        <taxon>Bacteria</taxon>
        <taxon>Pseudomonadati</taxon>
        <taxon>Pseudomonadota</taxon>
        <taxon>Gammaproteobacteria</taxon>
        <taxon>Alteromonadales</taxon>
        <taxon>Pseudoalteromonadaceae</taxon>
        <taxon>Pseudoalteromonas</taxon>
    </lineage>
</organism>
<dbReference type="AlphaFoldDB" id="A0A8I0MUY2"/>
<dbReference type="RefSeq" id="WP_147388828.1">
    <property type="nucleotide sequence ID" value="NZ_AQHF01000020.1"/>
</dbReference>
<evidence type="ECO:0000259" key="2">
    <source>
        <dbReference type="Pfam" id="PF06580"/>
    </source>
</evidence>
<name>A0A8I0MUY2_9GAMM</name>
<evidence type="ECO:0000256" key="1">
    <source>
        <dbReference type="SAM" id="Phobius"/>
    </source>
</evidence>
<keyword evidence="5" id="KW-1185">Reference proteome</keyword>
<comment type="caution">
    <text evidence="4">The sequence shown here is derived from an EMBL/GenBank/DDBJ whole genome shotgun (WGS) entry which is preliminary data.</text>
</comment>
<keyword evidence="1" id="KW-1133">Transmembrane helix</keyword>
<dbReference type="Pfam" id="PF14501">
    <property type="entry name" value="HATPase_c_5"/>
    <property type="match status" value="1"/>
</dbReference>
<dbReference type="SUPFAM" id="SSF55874">
    <property type="entry name" value="ATPase domain of HSP90 chaperone/DNA topoisomerase II/histidine kinase"/>
    <property type="match status" value="1"/>
</dbReference>
<dbReference type="InterPro" id="IPR010559">
    <property type="entry name" value="Sig_transdc_His_kin_internal"/>
</dbReference>
<dbReference type="GO" id="GO:0000155">
    <property type="term" value="F:phosphorelay sensor kinase activity"/>
    <property type="evidence" value="ECO:0007669"/>
    <property type="project" value="InterPro"/>
</dbReference>
<dbReference type="Proteomes" id="UP000660708">
    <property type="component" value="Unassembled WGS sequence"/>
</dbReference>
<dbReference type="GO" id="GO:0016020">
    <property type="term" value="C:membrane"/>
    <property type="evidence" value="ECO:0007669"/>
    <property type="project" value="InterPro"/>
</dbReference>
<keyword evidence="1" id="KW-0812">Transmembrane</keyword>
<feature type="domain" description="Sensor histidine kinase NatK-like C-terminal" evidence="3">
    <location>
        <begin position="247"/>
        <end position="333"/>
    </location>
</feature>
<protein>
    <submittedName>
        <fullName evidence="4">Two-component system, LytT family, sensor histidine kinase AlgZ</fullName>
    </submittedName>
</protein>
<dbReference type="InterPro" id="IPR032834">
    <property type="entry name" value="NatK-like_C"/>
</dbReference>
<reference evidence="4 5" key="1">
    <citation type="submission" date="2015-06" db="EMBL/GenBank/DDBJ databases">
        <title>Genome sequence of Pseudoalteromonas peptidolytica.</title>
        <authorList>
            <person name="Xie B.-B."/>
            <person name="Rong J.-C."/>
            <person name="Qin Q.-L."/>
            <person name="Zhang Y.-Z."/>
        </authorList>
    </citation>
    <scope>NUCLEOTIDE SEQUENCE [LARGE SCALE GENOMIC DNA]</scope>
    <source>
        <strain evidence="4 5">F12-50-A1</strain>
    </source>
</reference>
<evidence type="ECO:0000259" key="3">
    <source>
        <dbReference type="Pfam" id="PF14501"/>
    </source>
</evidence>
<sequence length="334" mass="37665">MTPRIRLLSALLSERGILALLVASQLFAFLYSLIISGPFWQSLGLVSLFIHFTSFLSLTILVVIRRFVETRSDLVEAGILILVFVMATALTSWFFPYLFTLLGWIDEAKVEINLWRNIAMCLCIMTIFAHFLAIFTDNIRKVEALSRAELEALQARIRPHFLYNTLNTVAELIHLDPSNAEKSALALADLSRAAMSTQSVVRLDDEIQMCKAYLDLERWRFAERLRDDWILENIIGDERIPALILQPLVENAVSHAVEPNPSGADIKISIHRAGRILTIVIANSYNPTLQPTHQGHGIGLSNIQRRLALYYEPSVDFEVNASEDSFTVSICIPL</sequence>
<keyword evidence="1" id="KW-0472">Membrane</keyword>
<feature type="transmembrane region" description="Helical" evidence="1">
    <location>
        <begin position="40"/>
        <end position="62"/>
    </location>
</feature>
<dbReference type="InterPro" id="IPR050640">
    <property type="entry name" value="Bact_2-comp_sensor_kinase"/>
</dbReference>
<dbReference type="Pfam" id="PF06580">
    <property type="entry name" value="His_kinase"/>
    <property type="match status" value="1"/>
</dbReference>
<accession>A0A8I0MUY2</accession>
<dbReference type="PANTHER" id="PTHR34220">
    <property type="entry name" value="SENSOR HISTIDINE KINASE YPDA"/>
    <property type="match status" value="1"/>
</dbReference>
<evidence type="ECO:0000313" key="5">
    <source>
        <dbReference type="Proteomes" id="UP000660708"/>
    </source>
</evidence>
<feature type="transmembrane region" description="Helical" evidence="1">
    <location>
        <begin position="12"/>
        <end position="34"/>
    </location>
</feature>
<keyword evidence="4" id="KW-0808">Transferase</keyword>
<feature type="transmembrane region" description="Helical" evidence="1">
    <location>
        <begin position="115"/>
        <end position="135"/>
    </location>
</feature>
<evidence type="ECO:0000313" key="4">
    <source>
        <dbReference type="EMBL" id="MBE0345730.1"/>
    </source>
</evidence>
<dbReference type="EMBL" id="AQHF01000020">
    <property type="protein sequence ID" value="MBE0345730.1"/>
    <property type="molecule type" value="Genomic_DNA"/>
</dbReference>
<dbReference type="PANTHER" id="PTHR34220:SF7">
    <property type="entry name" value="SENSOR HISTIDINE KINASE YPDA"/>
    <property type="match status" value="1"/>
</dbReference>
<feature type="domain" description="Signal transduction histidine kinase internal region" evidence="2">
    <location>
        <begin position="148"/>
        <end position="225"/>
    </location>
</feature>
<dbReference type="Gene3D" id="3.30.565.10">
    <property type="entry name" value="Histidine kinase-like ATPase, C-terminal domain"/>
    <property type="match status" value="1"/>
</dbReference>
<proteinExistence type="predicted"/>